<sequence>MLNNSAGVKPNKVDAVRKAMKELNYVPSELARGLAKNATKMIGFYMPFSSISLFDSKYALELLRGVDKVISRTDYSMVILNENVSDFKKLRQPKFVSYVMQNRIDGLILNGIYQSYESFPYFKKLLDNNFPVAYIGKRVNKEGFNVYAGYDNYIYSMLEAFYKNGHRKVLAVINKGSFNLDRFEQVIKKFRKEHSEYLDITIIETNANDNNEQLINSLKDLILIKKCTGIFCDITSNIPLILSFLYLNNLSVPNDVSVIGIEHHKDDCAAYYPPINSFYVPAYEMGSIAAEMLISSLRGEIVEETSKFVHANYINRGSMKNVN</sequence>
<dbReference type="OrthoDB" id="369222at2"/>
<dbReference type="InterPro" id="IPR010982">
    <property type="entry name" value="Lambda_DNA-bd_dom_sf"/>
</dbReference>
<dbReference type="AlphaFoldDB" id="A0A0B5QFV2"/>
<gene>
    <name evidence="5" type="ORF">LF65_03292</name>
</gene>
<organism evidence="5 6">
    <name type="scientific">Clostridium beijerinckii</name>
    <name type="common">Clostridium MP</name>
    <dbReference type="NCBI Taxonomy" id="1520"/>
    <lineage>
        <taxon>Bacteria</taxon>
        <taxon>Bacillati</taxon>
        <taxon>Bacillota</taxon>
        <taxon>Clostridia</taxon>
        <taxon>Eubacteriales</taxon>
        <taxon>Clostridiaceae</taxon>
        <taxon>Clostridium</taxon>
    </lineage>
</organism>
<keyword evidence="2" id="KW-0238">DNA-binding</keyword>
<name>A0A0B5QFV2_CLOBE</name>
<dbReference type="SUPFAM" id="SSF53822">
    <property type="entry name" value="Periplasmic binding protein-like I"/>
    <property type="match status" value="1"/>
</dbReference>
<dbReference type="EMBL" id="CP010086">
    <property type="protein sequence ID" value="AJG99855.1"/>
    <property type="molecule type" value="Genomic_DNA"/>
</dbReference>
<evidence type="ECO:0000259" key="4">
    <source>
        <dbReference type="PROSITE" id="PS50932"/>
    </source>
</evidence>
<dbReference type="CDD" id="cd01392">
    <property type="entry name" value="HTH_LacI"/>
    <property type="match status" value="1"/>
</dbReference>
<dbReference type="PANTHER" id="PTHR30146">
    <property type="entry name" value="LACI-RELATED TRANSCRIPTIONAL REPRESSOR"/>
    <property type="match status" value="1"/>
</dbReference>
<accession>A0A0B5QFV2</accession>
<keyword evidence="1" id="KW-0805">Transcription regulation</keyword>
<dbReference type="InterPro" id="IPR028082">
    <property type="entry name" value="Peripla_BP_I"/>
</dbReference>
<dbReference type="CDD" id="cd06267">
    <property type="entry name" value="PBP1_LacI_sugar_binding-like"/>
    <property type="match status" value="1"/>
</dbReference>
<protein>
    <recommendedName>
        <fullName evidence="4">HTH lacI-type domain-containing protein</fullName>
    </recommendedName>
</protein>
<dbReference type="GO" id="GO:0000976">
    <property type="term" value="F:transcription cis-regulatory region binding"/>
    <property type="evidence" value="ECO:0007669"/>
    <property type="project" value="TreeGrafter"/>
</dbReference>
<dbReference type="GO" id="GO:0003700">
    <property type="term" value="F:DNA-binding transcription factor activity"/>
    <property type="evidence" value="ECO:0007669"/>
    <property type="project" value="TreeGrafter"/>
</dbReference>
<dbReference type="InterPro" id="IPR046335">
    <property type="entry name" value="LacI/GalR-like_sensor"/>
</dbReference>
<dbReference type="SMART" id="SM00354">
    <property type="entry name" value="HTH_LACI"/>
    <property type="match status" value="1"/>
</dbReference>
<reference evidence="6" key="1">
    <citation type="submission" date="2014-12" db="EMBL/GenBank/DDBJ databases">
        <title>Genome sequence of Clostridium beijerinckii strain 59B.</title>
        <authorList>
            <person name="Little G.T."/>
            <person name="Minton N.P."/>
        </authorList>
    </citation>
    <scope>NUCLEOTIDE SEQUENCE [LARGE SCALE GENOMIC DNA]</scope>
    <source>
        <strain evidence="6">59B</strain>
    </source>
</reference>
<dbReference type="InterPro" id="IPR000843">
    <property type="entry name" value="HTH_LacI"/>
</dbReference>
<dbReference type="Proteomes" id="UP000031866">
    <property type="component" value="Chromosome"/>
</dbReference>
<evidence type="ECO:0000313" key="5">
    <source>
        <dbReference type="EMBL" id="AJG99855.1"/>
    </source>
</evidence>
<keyword evidence="3" id="KW-0804">Transcription</keyword>
<proteinExistence type="predicted"/>
<dbReference type="Gene3D" id="1.10.260.40">
    <property type="entry name" value="lambda repressor-like DNA-binding domains"/>
    <property type="match status" value="1"/>
</dbReference>
<evidence type="ECO:0000256" key="3">
    <source>
        <dbReference type="ARBA" id="ARBA00023163"/>
    </source>
</evidence>
<dbReference type="KEGG" id="cbei:LF65_03292"/>
<evidence type="ECO:0000313" key="6">
    <source>
        <dbReference type="Proteomes" id="UP000031866"/>
    </source>
</evidence>
<evidence type="ECO:0000256" key="1">
    <source>
        <dbReference type="ARBA" id="ARBA00023015"/>
    </source>
</evidence>
<evidence type="ECO:0000256" key="2">
    <source>
        <dbReference type="ARBA" id="ARBA00023125"/>
    </source>
</evidence>
<dbReference type="PROSITE" id="PS50932">
    <property type="entry name" value="HTH_LACI_2"/>
    <property type="match status" value="1"/>
</dbReference>
<feature type="domain" description="HTH lacI-type" evidence="4">
    <location>
        <begin position="1"/>
        <end position="36"/>
    </location>
</feature>
<dbReference type="PANTHER" id="PTHR30146:SF109">
    <property type="entry name" value="HTH-TYPE TRANSCRIPTIONAL REGULATOR GALS"/>
    <property type="match status" value="1"/>
</dbReference>
<dbReference type="Pfam" id="PF13377">
    <property type="entry name" value="Peripla_BP_3"/>
    <property type="match status" value="1"/>
</dbReference>
<dbReference type="Gene3D" id="3.40.50.2300">
    <property type="match status" value="2"/>
</dbReference>
<dbReference type="STRING" id="1520.LF65_03292"/>